<keyword evidence="1" id="KW-1185">Reference proteome</keyword>
<evidence type="ECO:0000313" key="2">
    <source>
        <dbReference type="WBParaSite" id="nRc.2.0.1.t06313-RA"/>
    </source>
</evidence>
<organism evidence="1 2">
    <name type="scientific">Romanomermis culicivorax</name>
    <name type="common">Nematode worm</name>
    <dbReference type="NCBI Taxonomy" id="13658"/>
    <lineage>
        <taxon>Eukaryota</taxon>
        <taxon>Metazoa</taxon>
        <taxon>Ecdysozoa</taxon>
        <taxon>Nematoda</taxon>
        <taxon>Enoplea</taxon>
        <taxon>Dorylaimia</taxon>
        <taxon>Mermithida</taxon>
        <taxon>Mermithoidea</taxon>
        <taxon>Mermithidae</taxon>
        <taxon>Romanomermis</taxon>
    </lineage>
</organism>
<dbReference type="WBParaSite" id="nRc.2.0.1.t06313-RA">
    <property type="protein sequence ID" value="nRc.2.0.1.t06313-RA"/>
    <property type="gene ID" value="nRc.2.0.1.g06313"/>
</dbReference>
<dbReference type="AlphaFoldDB" id="A0A915HY02"/>
<accession>A0A915HY02</accession>
<protein>
    <submittedName>
        <fullName evidence="2">Uncharacterized protein</fullName>
    </submittedName>
</protein>
<evidence type="ECO:0000313" key="1">
    <source>
        <dbReference type="Proteomes" id="UP000887565"/>
    </source>
</evidence>
<dbReference type="Proteomes" id="UP000887565">
    <property type="component" value="Unplaced"/>
</dbReference>
<name>A0A915HY02_ROMCU</name>
<sequence>MIRPEQRLSAKDKLCLEFVEEMAQLRLWKNADMCTPIPGSPDTITKDSQEIQTSESEIFSIAVGLPAEDDLQYRRLNEDVTEL</sequence>
<reference evidence="2" key="1">
    <citation type="submission" date="2022-11" db="UniProtKB">
        <authorList>
            <consortium name="WormBaseParasite"/>
        </authorList>
    </citation>
    <scope>IDENTIFICATION</scope>
</reference>
<proteinExistence type="predicted"/>